<sequence length="134" mass="14929">MGCTNDIKKQCAELLNHLGVDVTCQDLLLDFILQNVTAHILNITNQTSIPEQLIPTAIYQVVGEYLKLKKDSGNVDSFQINFDAAVSSISEGDTSVSFATGNGNLTPEQRLDNLIQYLLGSKEDDLYCYRKLKW</sequence>
<proteinExistence type="predicted"/>
<evidence type="ECO:0000313" key="2">
    <source>
        <dbReference type="Proteomes" id="UP000649151"/>
    </source>
</evidence>
<accession>A0ABR7INN5</accession>
<dbReference type="EMBL" id="JACOQK010000001">
    <property type="protein sequence ID" value="MBC5786748.1"/>
    <property type="molecule type" value="Genomic_DNA"/>
</dbReference>
<comment type="caution">
    <text evidence="1">The sequence shown here is derived from an EMBL/GenBank/DDBJ whole genome shotgun (WGS) entry which is preliminary data.</text>
</comment>
<dbReference type="Proteomes" id="UP000649151">
    <property type="component" value="Unassembled WGS sequence"/>
</dbReference>
<reference evidence="1 2" key="1">
    <citation type="submission" date="2020-08" db="EMBL/GenBank/DDBJ databases">
        <title>Genome public.</title>
        <authorList>
            <person name="Liu C."/>
            <person name="Sun Q."/>
        </authorList>
    </citation>
    <scope>NUCLEOTIDE SEQUENCE [LARGE SCALE GENOMIC DNA]</scope>
    <source>
        <strain evidence="1 2">NSJ-27</strain>
    </source>
</reference>
<evidence type="ECO:0000313" key="1">
    <source>
        <dbReference type="EMBL" id="MBC5786748.1"/>
    </source>
</evidence>
<gene>
    <name evidence="1" type="ORF">H8Z77_01750</name>
</gene>
<keyword evidence="2" id="KW-1185">Reference proteome</keyword>
<dbReference type="RefSeq" id="WP_186995980.1">
    <property type="nucleotide sequence ID" value="NZ_JACOQK010000001.1"/>
</dbReference>
<protein>
    <recommendedName>
        <fullName evidence="3">Phage gp6-like head-tail connector protein</fullName>
    </recommendedName>
</protein>
<evidence type="ECO:0008006" key="3">
    <source>
        <dbReference type="Google" id="ProtNLM"/>
    </source>
</evidence>
<name>A0ABR7INN5_9CLOT</name>
<organism evidence="1 2">
    <name type="scientific">Clostridium facile</name>
    <dbReference type="NCBI Taxonomy" id="2763035"/>
    <lineage>
        <taxon>Bacteria</taxon>
        <taxon>Bacillati</taxon>
        <taxon>Bacillota</taxon>
        <taxon>Clostridia</taxon>
        <taxon>Eubacteriales</taxon>
        <taxon>Clostridiaceae</taxon>
        <taxon>Clostridium</taxon>
    </lineage>
</organism>